<gene>
    <name evidence="1" type="ORF">MRATA1EN3_LOCUS18716</name>
</gene>
<accession>A0ACB0F3S4</accession>
<dbReference type="EMBL" id="OX596114">
    <property type="protein sequence ID" value="CAI9707503.1"/>
    <property type="molecule type" value="Genomic_DNA"/>
</dbReference>
<organism evidence="1 2">
    <name type="scientific">Rangifer tarandus platyrhynchus</name>
    <name type="common">Svalbard reindeer</name>
    <dbReference type="NCBI Taxonomy" id="3082113"/>
    <lineage>
        <taxon>Eukaryota</taxon>
        <taxon>Metazoa</taxon>
        <taxon>Chordata</taxon>
        <taxon>Craniata</taxon>
        <taxon>Vertebrata</taxon>
        <taxon>Euteleostomi</taxon>
        <taxon>Mammalia</taxon>
        <taxon>Eutheria</taxon>
        <taxon>Laurasiatheria</taxon>
        <taxon>Artiodactyla</taxon>
        <taxon>Ruminantia</taxon>
        <taxon>Pecora</taxon>
        <taxon>Cervidae</taxon>
        <taxon>Odocoileinae</taxon>
        <taxon>Rangifer</taxon>
    </lineage>
</organism>
<evidence type="ECO:0000313" key="2">
    <source>
        <dbReference type="Proteomes" id="UP001162501"/>
    </source>
</evidence>
<dbReference type="Proteomes" id="UP001162501">
    <property type="component" value="Chromosome 30"/>
</dbReference>
<sequence length="290" mass="32360">MGDCGTQKKLCCFVVLCLLVAGITGGAIGIYKWHHSGLNRWHGRGSTADFQKIIQERCDDYTQQIRPRARSGNCQGIQQAFTSAFISKDPCKATKEDYKPLLDLAYPTVPCDKAVFWSKTKELAHEYAKRRGLLTLEDTLLGSLADGLSWCGEPGSPDLNYQSCPDWKKDCRTNYFSVFWEALSERFAENVCGTVQVVLNGSIENAFDKMSIFGRVEAPNLSPTVTLKAWLVHDPGKPPSDSCSGPSIKELESILNQRSVRFICRDNLRRPPSFCISAHRPSMSVCLSFF</sequence>
<reference evidence="1" key="1">
    <citation type="submission" date="2023-05" db="EMBL/GenBank/DDBJ databases">
        <authorList>
            <consortium name="ELIXIR-Norway"/>
        </authorList>
    </citation>
    <scope>NUCLEOTIDE SEQUENCE</scope>
</reference>
<proteinExistence type="predicted"/>
<protein>
    <submittedName>
        <fullName evidence="1">Uncharacterized protein</fullName>
    </submittedName>
</protein>
<name>A0ACB0F3S4_RANTA</name>
<evidence type="ECO:0000313" key="1">
    <source>
        <dbReference type="EMBL" id="CAI9707503.1"/>
    </source>
</evidence>